<sequence length="55" mass="6572">MGHSIPLPFGTEKEKTAKITIQQVWLPGLNHFVMKPSPPYRPILMYFYKHWFKQL</sequence>
<reference evidence="1 2" key="1">
    <citation type="journal article" date="2022" name="bioRxiv">
        <title>An ancient truncated duplication of the anti-Mullerian hormone receptor type 2 gene is a potential conserved master sex determinant in the Pangasiidae catfish family.</title>
        <authorList>
            <person name="Wen M."/>
            <person name="Pan Q."/>
            <person name="Jouanno E."/>
            <person name="Montfort J."/>
            <person name="Zahm M."/>
            <person name="Cabau C."/>
            <person name="Klopp C."/>
            <person name="Iampietro C."/>
            <person name="Roques C."/>
            <person name="Bouchez O."/>
            <person name="Castinel A."/>
            <person name="Donnadieu C."/>
            <person name="Parrinello H."/>
            <person name="Poncet C."/>
            <person name="Belmonte E."/>
            <person name="Gautier V."/>
            <person name="Avarre J.-C."/>
            <person name="Dugue R."/>
            <person name="Gustiano R."/>
            <person name="Ha T.T.T."/>
            <person name="Campet M."/>
            <person name="Sriphairoj K."/>
            <person name="Ribolli J."/>
            <person name="de Almeida F.L."/>
            <person name="Desvignes T."/>
            <person name="Postlethwait J.H."/>
            <person name="Bucao C.F."/>
            <person name="Robinson-Rechavi M."/>
            <person name="Bobe J."/>
            <person name="Herpin A."/>
            <person name="Guiguen Y."/>
        </authorList>
    </citation>
    <scope>NUCLEOTIDE SEQUENCE [LARGE SCALE GENOMIC DNA]</scope>
    <source>
        <strain evidence="1">YG-Dec2019</strain>
    </source>
</reference>
<gene>
    <name evidence="1" type="ORF">PGIGA_G00233070</name>
</gene>
<name>A0ACC5WLV2_PANGG</name>
<dbReference type="Proteomes" id="UP000829447">
    <property type="component" value="Linkage Group LG7"/>
</dbReference>
<organism evidence="1 2">
    <name type="scientific">Pangasianodon gigas</name>
    <name type="common">Mekong giant catfish</name>
    <name type="synonym">Pangasius gigas</name>
    <dbReference type="NCBI Taxonomy" id="30993"/>
    <lineage>
        <taxon>Eukaryota</taxon>
        <taxon>Metazoa</taxon>
        <taxon>Chordata</taxon>
        <taxon>Craniata</taxon>
        <taxon>Vertebrata</taxon>
        <taxon>Euteleostomi</taxon>
        <taxon>Actinopterygii</taxon>
        <taxon>Neopterygii</taxon>
        <taxon>Teleostei</taxon>
        <taxon>Ostariophysi</taxon>
        <taxon>Siluriformes</taxon>
        <taxon>Pangasiidae</taxon>
        <taxon>Pangasianodon</taxon>
    </lineage>
</organism>
<dbReference type="EMBL" id="CM040460">
    <property type="protein sequence ID" value="MCI4379846.1"/>
    <property type="molecule type" value="Genomic_DNA"/>
</dbReference>
<evidence type="ECO:0000313" key="1">
    <source>
        <dbReference type="EMBL" id="MCI4379846.1"/>
    </source>
</evidence>
<accession>A0ACC5WLV2</accession>
<comment type="caution">
    <text evidence="1">The sequence shown here is derived from an EMBL/GenBank/DDBJ whole genome shotgun (WGS) entry which is preliminary data.</text>
</comment>
<protein>
    <submittedName>
        <fullName evidence="1">Uncharacterized protein</fullName>
    </submittedName>
</protein>
<proteinExistence type="predicted"/>
<keyword evidence="2" id="KW-1185">Reference proteome</keyword>
<evidence type="ECO:0000313" key="2">
    <source>
        <dbReference type="Proteomes" id="UP000829447"/>
    </source>
</evidence>